<dbReference type="RefSeq" id="WP_095300508.1">
    <property type="nucleotide sequence ID" value="NZ_CADEPK010000444.1"/>
</dbReference>
<dbReference type="Proteomes" id="UP001232245">
    <property type="component" value="Unassembled WGS sequence"/>
</dbReference>
<evidence type="ECO:0000256" key="1">
    <source>
        <dbReference type="SAM" id="MobiDB-lite"/>
    </source>
</evidence>
<feature type="region of interest" description="Disordered" evidence="1">
    <location>
        <begin position="1"/>
        <end position="69"/>
    </location>
</feature>
<evidence type="ECO:0000313" key="2">
    <source>
        <dbReference type="EMBL" id="MDQ0226451.1"/>
    </source>
</evidence>
<organism evidence="2 3">
    <name type="scientific">Metabacillus niabensis</name>
    <dbReference type="NCBI Taxonomy" id="324854"/>
    <lineage>
        <taxon>Bacteria</taxon>
        <taxon>Bacillati</taxon>
        <taxon>Bacillota</taxon>
        <taxon>Bacilli</taxon>
        <taxon>Bacillales</taxon>
        <taxon>Bacillaceae</taxon>
        <taxon>Metabacillus</taxon>
    </lineage>
</organism>
<name>A0ABT9Z2H4_9BACI</name>
<keyword evidence="3" id="KW-1185">Reference proteome</keyword>
<comment type="caution">
    <text evidence="2">The sequence shown here is derived from an EMBL/GenBank/DDBJ whole genome shotgun (WGS) entry which is preliminary data.</text>
</comment>
<accession>A0ABT9Z2H4</accession>
<proteinExistence type="predicted"/>
<reference evidence="2 3" key="1">
    <citation type="submission" date="2023-07" db="EMBL/GenBank/DDBJ databases">
        <title>Genomic Encyclopedia of Type Strains, Phase IV (KMG-IV): sequencing the most valuable type-strain genomes for metagenomic binning, comparative biology and taxonomic classification.</title>
        <authorList>
            <person name="Goeker M."/>
        </authorList>
    </citation>
    <scope>NUCLEOTIDE SEQUENCE [LARGE SCALE GENOMIC DNA]</scope>
    <source>
        <strain evidence="2 3">DSM 17723</strain>
    </source>
</reference>
<dbReference type="EMBL" id="JAUSTZ010000005">
    <property type="protein sequence ID" value="MDQ0226451.1"/>
    <property type="molecule type" value="Genomic_DNA"/>
</dbReference>
<gene>
    <name evidence="2" type="ORF">J2S02_002796</name>
</gene>
<protein>
    <recommendedName>
        <fullName evidence="4">Catalase</fullName>
    </recommendedName>
</protein>
<evidence type="ECO:0000313" key="3">
    <source>
        <dbReference type="Proteomes" id="UP001232245"/>
    </source>
</evidence>
<feature type="compositionally biased region" description="Basic and acidic residues" evidence="1">
    <location>
        <begin position="60"/>
        <end position="69"/>
    </location>
</feature>
<sequence length="69" mass="7918">MDRDVTPHFDGEKESIINDPLSTESTQMGVEVTADPEFSDEKNPFHHPFHQNKSMASFEKLTRGKKIEK</sequence>
<feature type="compositionally biased region" description="Basic and acidic residues" evidence="1">
    <location>
        <begin position="1"/>
        <end position="16"/>
    </location>
</feature>
<evidence type="ECO:0008006" key="4">
    <source>
        <dbReference type="Google" id="ProtNLM"/>
    </source>
</evidence>